<reference evidence="8 9" key="1">
    <citation type="submission" date="2021-09" db="EMBL/GenBank/DDBJ databases">
        <title>Genomic insights and catalytic innovation underlie evolution of tropane alkaloids biosynthesis.</title>
        <authorList>
            <person name="Wang Y.-J."/>
            <person name="Tian T."/>
            <person name="Huang J.-P."/>
            <person name="Huang S.-X."/>
        </authorList>
    </citation>
    <scope>NUCLEOTIDE SEQUENCE [LARGE SCALE GENOMIC DNA]</scope>
    <source>
        <strain evidence="8">KIB-2018</strain>
        <tissue evidence="8">Leaf</tissue>
    </source>
</reference>
<dbReference type="AlphaFoldDB" id="A0AAV8SQ97"/>
<sequence length="623" mass="68549">MVKRGVVFVPIWWNFLLSGITIGNSDLPQASLAMDPPLTDVELEPEGGLTFHCDLYDTELVHKIAQAFLLGLATACVDNTTGGIFKSPGSVAVDIRKEMIDYATQRSESFVAESVMQEGSPEMEVSDHPFDIISDFVDDFASSKRNFFSRVSGWLLSEKREDKVDDFVQEMEINGFWLLVRREALAQTLVTNVDFKNTFHCDKKFNTSEELVEHVASCGFRPLNCTNEGCTAIFCASQKEKHDSLCPFKIIPCEQKCPDSLMRREMDRHCITLCPMKLVNCPFYAVGCQSTVPKCLIQQHNSDDLHSHVLYILKNNYYKEAPVEALKQRADQILQASSGELGEARDLRTLNLRVKNLDAKLGPLEVSLARANREESIEAAENTNGEPTMVASNKDGDSTKAAKNTNKESIETENITNKGPIEAANISNEEPTEAANNTNNELTETAKEDGEPTKAATTKIEESAEAENAKDGEPTEVSKEKVAEAVDGKHGDPSEAENEKHGDLTEVIKKKDGEPTEAANRKDGEPAEEENEDPTEAANERGGEPTDAANERNREPINAEEVKNGEPTELANDRNGEPTEAANEEDGESVENKSEKNGEPIVAANNSDEEADETANDTKANKS</sequence>
<dbReference type="PANTHER" id="PTHR10131:SF161">
    <property type="entry name" value="F26K24.24 PROTEIN"/>
    <property type="match status" value="1"/>
</dbReference>
<accession>A0AAV8SQ97</accession>
<evidence type="ECO:0000256" key="1">
    <source>
        <dbReference type="ARBA" id="ARBA00022723"/>
    </source>
</evidence>
<evidence type="ECO:0000256" key="6">
    <source>
        <dbReference type="SAM" id="SignalP"/>
    </source>
</evidence>
<keyword evidence="6" id="KW-0732">Signal</keyword>
<dbReference type="EMBL" id="JAIWQS010000009">
    <property type="protein sequence ID" value="KAJ8754451.1"/>
    <property type="molecule type" value="Genomic_DNA"/>
</dbReference>
<feature type="signal peptide" evidence="6">
    <location>
        <begin position="1"/>
        <end position="25"/>
    </location>
</feature>
<feature type="zinc finger region" description="TRAF-type" evidence="4">
    <location>
        <begin position="242"/>
        <end position="298"/>
    </location>
</feature>
<evidence type="ECO:0000256" key="3">
    <source>
        <dbReference type="ARBA" id="ARBA00022833"/>
    </source>
</evidence>
<proteinExistence type="predicted"/>
<feature type="compositionally biased region" description="Low complexity" evidence="5">
    <location>
        <begin position="433"/>
        <end position="443"/>
    </location>
</feature>
<feature type="compositionally biased region" description="Basic and acidic residues" evidence="5">
    <location>
        <begin position="459"/>
        <end position="525"/>
    </location>
</feature>
<organism evidence="8 9">
    <name type="scientific">Erythroxylum novogranatense</name>
    <dbReference type="NCBI Taxonomy" id="1862640"/>
    <lineage>
        <taxon>Eukaryota</taxon>
        <taxon>Viridiplantae</taxon>
        <taxon>Streptophyta</taxon>
        <taxon>Embryophyta</taxon>
        <taxon>Tracheophyta</taxon>
        <taxon>Spermatophyta</taxon>
        <taxon>Magnoliopsida</taxon>
        <taxon>eudicotyledons</taxon>
        <taxon>Gunneridae</taxon>
        <taxon>Pentapetalae</taxon>
        <taxon>rosids</taxon>
        <taxon>fabids</taxon>
        <taxon>Malpighiales</taxon>
        <taxon>Erythroxylaceae</taxon>
        <taxon>Erythroxylum</taxon>
    </lineage>
</organism>
<comment type="caution">
    <text evidence="8">The sequence shown here is derived from an EMBL/GenBank/DDBJ whole genome shotgun (WGS) entry which is preliminary data.</text>
</comment>
<gene>
    <name evidence="8" type="ORF">K2173_005612</name>
</gene>
<name>A0AAV8SQ97_9ROSI</name>
<dbReference type="Gene3D" id="3.30.40.10">
    <property type="entry name" value="Zinc/RING finger domain, C3HC4 (zinc finger)"/>
    <property type="match status" value="1"/>
</dbReference>
<feature type="compositionally biased region" description="Basic and acidic residues" evidence="5">
    <location>
        <begin position="538"/>
        <end position="577"/>
    </location>
</feature>
<dbReference type="InterPro" id="IPR001293">
    <property type="entry name" value="Znf_TRAF"/>
</dbReference>
<dbReference type="InterPro" id="IPR013083">
    <property type="entry name" value="Znf_RING/FYVE/PHD"/>
</dbReference>
<dbReference type="GO" id="GO:0008270">
    <property type="term" value="F:zinc ion binding"/>
    <property type="evidence" value="ECO:0007669"/>
    <property type="project" value="UniProtKB-KW"/>
</dbReference>
<protein>
    <recommendedName>
        <fullName evidence="7">TRAF-type domain-containing protein</fullName>
    </recommendedName>
</protein>
<keyword evidence="9" id="KW-1185">Reference proteome</keyword>
<keyword evidence="1 4" id="KW-0479">Metal-binding</keyword>
<evidence type="ECO:0000256" key="2">
    <source>
        <dbReference type="ARBA" id="ARBA00022771"/>
    </source>
</evidence>
<feature type="compositionally biased region" description="Acidic residues" evidence="5">
    <location>
        <begin position="526"/>
        <end position="535"/>
    </location>
</feature>
<feature type="domain" description="TRAF-type" evidence="7">
    <location>
        <begin position="242"/>
        <end position="298"/>
    </location>
</feature>
<evidence type="ECO:0000256" key="4">
    <source>
        <dbReference type="PROSITE-ProRule" id="PRU00207"/>
    </source>
</evidence>
<evidence type="ECO:0000259" key="7">
    <source>
        <dbReference type="PROSITE" id="PS50145"/>
    </source>
</evidence>
<feature type="compositionally biased region" description="Basic and acidic residues" evidence="5">
    <location>
        <begin position="394"/>
        <end position="410"/>
    </location>
</feature>
<dbReference type="PROSITE" id="PS50145">
    <property type="entry name" value="ZF_TRAF"/>
    <property type="match status" value="1"/>
</dbReference>
<feature type="region of interest" description="Disordered" evidence="5">
    <location>
        <begin position="377"/>
        <end position="623"/>
    </location>
</feature>
<dbReference type="Proteomes" id="UP001159364">
    <property type="component" value="Linkage Group LG09"/>
</dbReference>
<dbReference type="PANTHER" id="PTHR10131">
    <property type="entry name" value="TNF RECEPTOR ASSOCIATED FACTOR"/>
    <property type="match status" value="1"/>
</dbReference>
<evidence type="ECO:0000313" key="8">
    <source>
        <dbReference type="EMBL" id="KAJ8754451.1"/>
    </source>
</evidence>
<evidence type="ECO:0000256" key="5">
    <source>
        <dbReference type="SAM" id="MobiDB-lite"/>
    </source>
</evidence>
<dbReference type="Pfam" id="PF02176">
    <property type="entry name" value="zf-TRAF"/>
    <property type="match status" value="1"/>
</dbReference>
<dbReference type="SUPFAM" id="SSF49599">
    <property type="entry name" value="TRAF domain-like"/>
    <property type="match status" value="1"/>
</dbReference>
<keyword evidence="3 4" id="KW-0862">Zinc</keyword>
<keyword evidence="2 4" id="KW-0863">Zinc-finger</keyword>
<feature type="chain" id="PRO_5043809940" description="TRAF-type domain-containing protein" evidence="6">
    <location>
        <begin position="26"/>
        <end position="623"/>
    </location>
</feature>
<evidence type="ECO:0000313" key="9">
    <source>
        <dbReference type="Proteomes" id="UP001159364"/>
    </source>
</evidence>